<dbReference type="Proteomes" id="UP000036045">
    <property type="component" value="Unassembled WGS sequence"/>
</dbReference>
<evidence type="ECO:0000313" key="3">
    <source>
        <dbReference type="Proteomes" id="UP000036045"/>
    </source>
</evidence>
<dbReference type="RefSeq" id="WP_047943282.1">
    <property type="nucleotide sequence ID" value="NZ_CP026031.1"/>
</dbReference>
<protein>
    <submittedName>
        <fullName evidence="1">Uncharacterized protein</fullName>
    </submittedName>
</protein>
<organism evidence="1 3">
    <name type="scientific">Niallia circulans</name>
    <name type="common">Bacillus circulans</name>
    <dbReference type="NCBI Taxonomy" id="1397"/>
    <lineage>
        <taxon>Bacteria</taxon>
        <taxon>Bacillati</taxon>
        <taxon>Bacillota</taxon>
        <taxon>Bacilli</taxon>
        <taxon>Bacillales</taxon>
        <taxon>Bacillaceae</taxon>
        <taxon>Niallia</taxon>
    </lineage>
</organism>
<dbReference type="OrthoDB" id="1707441at2"/>
<dbReference type="Proteomes" id="UP000216961">
    <property type="component" value="Unassembled WGS sequence"/>
</dbReference>
<name>A0A0J1IHL6_NIACI</name>
<reference evidence="1 3" key="1">
    <citation type="submission" date="2015-05" db="EMBL/GenBank/DDBJ databases">
        <title>Whole genome sequence and identification of bacterial endophytes from Costus igneus.</title>
        <authorList>
            <person name="Lee Y.P."/>
            <person name="Gan H.M."/>
            <person name="Eng W."/>
            <person name="Wheatley M.S."/>
            <person name="Caraballo A."/>
            <person name="Polter S."/>
            <person name="Savka M.A."/>
            <person name="Hudson A.O."/>
        </authorList>
    </citation>
    <scope>NUCLEOTIDE SEQUENCE [LARGE SCALE GENOMIC DNA]</scope>
    <source>
        <strain evidence="1 3">RIT379</strain>
    </source>
</reference>
<reference evidence="2 4" key="2">
    <citation type="submission" date="2017-07" db="EMBL/GenBank/DDBJ databases">
        <title>Isolation and whole genome analysis of endospore-forming bacteria from heroin.</title>
        <authorList>
            <person name="Kalinowski J."/>
            <person name="Ahrens B."/>
            <person name="Al-Dilaimi A."/>
            <person name="Winkler A."/>
            <person name="Wibberg D."/>
            <person name="Schleenbecker U."/>
            <person name="Ruckert C."/>
            <person name="Wolfel R."/>
            <person name="Grass G."/>
        </authorList>
    </citation>
    <scope>NUCLEOTIDE SEQUENCE [LARGE SCALE GENOMIC DNA]</scope>
    <source>
        <strain evidence="2 4">7521-2</strain>
    </source>
</reference>
<evidence type="ECO:0000313" key="4">
    <source>
        <dbReference type="Proteomes" id="UP000216961"/>
    </source>
</evidence>
<dbReference type="KEGG" id="bcir:C2I06_23530"/>
<gene>
    <name evidence="1" type="ORF">ABW02_15965</name>
    <name evidence="2" type="ORF">CHH57_21350</name>
</gene>
<accession>A0A0J1IHL6</accession>
<dbReference type="PATRIC" id="fig|1397.4.peg.1391"/>
<dbReference type="Pfam" id="PF19848">
    <property type="entry name" value="DUF6323"/>
    <property type="match status" value="1"/>
</dbReference>
<comment type="caution">
    <text evidence="1">The sequence shown here is derived from an EMBL/GenBank/DDBJ whole genome shotgun (WGS) entry which is preliminary data.</text>
</comment>
<sequence>MNLTEILNSIQLSHMSKTVMELLSLNEKTKERGLVLTPNDVKTLVVFRNKVLRDHARVELDIGVLKELIEVFSTSPYMEREHYVETINELQEIFYYLRNETEDKIGDVKLIQRMNDFYNGPCAGSLELLKSKMEELAENFRRDMMCRDSLFEGDD</sequence>
<dbReference type="EMBL" id="LDPH01000016">
    <property type="protein sequence ID" value="KLV25478.1"/>
    <property type="molecule type" value="Genomic_DNA"/>
</dbReference>
<dbReference type="InterPro" id="IPR046286">
    <property type="entry name" value="DUF6323"/>
</dbReference>
<dbReference type="AlphaFoldDB" id="A0A0J1IHL6"/>
<proteinExistence type="predicted"/>
<dbReference type="EMBL" id="NPBQ01000131">
    <property type="protein sequence ID" value="PAD81178.1"/>
    <property type="molecule type" value="Genomic_DNA"/>
</dbReference>
<evidence type="ECO:0000313" key="1">
    <source>
        <dbReference type="EMBL" id="KLV25478.1"/>
    </source>
</evidence>
<keyword evidence="3" id="KW-1185">Reference proteome</keyword>
<evidence type="ECO:0000313" key="2">
    <source>
        <dbReference type="EMBL" id="PAD81178.1"/>
    </source>
</evidence>